<evidence type="ECO:0000313" key="2">
    <source>
        <dbReference type="EMBL" id="KGN30553.1"/>
    </source>
</evidence>
<feature type="domain" description="N-acetyltransferase" evidence="1">
    <location>
        <begin position="15"/>
        <end position="180"/>
    </location>
</feature>
<dbReference type="RefSeq" id="WP_035918607.1">
    <property type="nucleotide sequence ID" value="NZ_AVPJ01000018.1"/>
</dbReference>
<organism evidence="2 3">
    <name type="scientific">Knoellia sinensis KCTC 19936</name>
    <dbReference type="NCBI Taxonomy" id="1385520"/>
    <lineage>
        <taxon>Bacteria</taxon>
        <taxon>Bacillati</taxon>
        <taxon>Actinomycetota</taxon>
        <taxon>Actinomycetes</taxon>
        <taxon>Micrococcales</taxon>
        <taxon>Intrasporangiaceae</taxon>
        <taxon>Knoellia</taxon>
    </lineage>
</organism>
<dbReference type="InterPro" id="IPR016181">
    <property type="entry name" value="Acyl_CoA_acyltransferase"/>
</dbReference>
<dbReference type="Pfam" id="PF13302">
    <property type="entry name" value="Acetyltransf_3"/>
    <property type="match status" value="1"/>
</dbReference>
<dbReference type="GO" id="GO:0016747">
    <property type="term" value="F:acyltransferase activity, transferring groups other than amino-acyl groups"/>
    <property type="evidence" value="ECO:0007669"/>
    <property type="project" value="InterPro"/>
</dbReference>
<dbReference type="PROSITE" id="PS51186">
    <property type="entry name" value="GNAT"/>
    <property type="match status" value="1"/>
</dbReference>
<dbReference type="Proteomes" id="UP000030002">
    <property type="component" value="Unassembled WGS sequence"/>
</dbReference>
<reference evidence="2 3" key="1">
    <citation type="submission" date="2013-08" db="EMBL/GenBank/DDBJ databases">
        <title>The genome sequence of Knoellia sinensis.</title>
        <authorList>
            <person name="Zhu W."/>
            <person name="Wang G."/>
        </authorList>
    </citation>
    <scope>NUCLEOTIDE SEQUENCE [LARGE SCALE GENOMIC DNA]</scope>
    <source>
        <strain evidence="2 3">KCTC 19936</strain>
    </source>
</reference>
<dbReference type="STRING" id="1385520.N802_06970"/>
<gene>
    <name evidence="2" type="ORF">N802_06970</name>
</gene>
<dbReference type="PANTHER" id="PTHR43792:SF1">
    <property type="entry name" value="N-ACETYLTRANSFERASE DOMAIN-CONTAINING PROTEIN"/>
    <property type="match status" value="1"/>
</dbReference>
<dbReference type="PANTHER" id="PTHR43792">
    <property type="entry name" value="GNAT FAMILY, PUTATIVE (AFU_ORTHOLOGUE AFUA_3G00765)-RELATED-RELATED"/>
    <property type="match status" value="1"/>
</dbReference>
<keyword evidence="3" id="KW-1185">Reference proteome</keyword>
<dbReference type="InterPro" id="IPR000182">
    <property type="entry name" value="GNAT_dom"/>
</dbReference>
<accession>A0A0A0J0H7</accession>
<evidence type="ECO:0000259" key="1">
    <source>
        <dbReference type="PROSITE" id="PS51186"/>
    </source>
</evidence>
<dbReference type="EMBL" id="AVPJ01000018">
    <property type="protein sequence ID" value="KGN30553.1"/>
    <property type="molecule type" value="Genomic_DNA"/>
</dbReference>
<dbReference type="Gene3D" id="3.40.630.30">
    <property type="match status" value="1"/>
</dbReference>
<comment type="caution">
    <text evidence="2">The sequence shown here is derived from an EMBL/GenBank/DDBJ whole genome shotgun (WGS) entry which is preliminary data.</text>
</comment>
<dbReference type="eggNOG" id="COG1670">
    <property type="taxonomic scope" value="Bacteria"/>
</dbReference>
<dbReference type="OrthoDB" id="9132139at2"/>
<proteinExistence type="predicted"/>
<sequence length="191" mass="21253">MTSPDITWPRHTERLTLRPVTSADIDEMLTYRNDPEVRRWLIKATVDPDAFRAAWLASADDPHDHSCAALVGDELIGTGMLEVIDGMGQDDDPASKRVEGMLGYILNPAHAGRGYATELTINLLSLAFDDLGLRRVTAGCFADNIASRRVLEKAGMRLEQHGVQDSYHAELGWIDGCTYGLLKEEWDARDR</sequence>
<protein>
    <submittedName>
        <fullName evidence="2">GCN5 family acetyltransferase</fullName>
    </submittedName>
</protein>
<keyword evidence="2" id="KW-0808">Transferase</keyword>
<evidence type="ECO:0000313" key="3">
    <source>
        <dbReference type="Proteomes" id="UP000030002"/>
    </source>
</evidence>
<dbReference type="InterPro" id="IPR051531">
    <property type="entry name" value="N-acetyltransferase"/>
</dbReference>
<dbReference type="AlphaFoldDB" id="A0A0A0J0H7"/>
<name>A0A0A0J0H7_9MICO</name>
<dbReference type="SUPFAM" id="SSF55729">
    <property type="entry name" value="Acyl-CoA N-acyltransferases (Nat)"/>
    <property type="match status" value="1"/>
</dbReference>